<sequence>MDPTVELRPACQAEAAAISQLLAACWRLDYAQYLGGQRTEHLIACYCPVDRIAVEISGSGAGDGWLGWLVAEHAGRVVGVAAGGIATIGSGEVYTLCVAPEHRRKGVGRGLLSATTEQQRARGARQQWVSVYGPDDPSLPFLSGCGFEATTDVPPSSGLRLRRTL</sequence>
<gene>
    <name evidence="4" type="ORF">O1G21_03900</name>
</gene>
<dbReference type="Gene3D" id="3.40.630.30">
    <property type="match status" value="1"/>
</dbReference>
<dbReference type="InterPro" id="IPR050832">
    <property type="entry name" value="Bact_Acetyltransf"/>
</dbReference>
<dbReference type="PROSITE" id="PS51186">
    <property type="entry name" value="GNAT"/>
    <property type="match status" value="1"/>
</dbReference>
<dbReference type="InterPro" id="IPR000182">
    <property type="entry name" value="GNAT_dom"/>
</dbReference>
<evidence type="ECO:0000313" key="4">
    <source>
        <dbReference type="EMBL" id="WBP85073.1"/>
    </source>
</evidence>
<keyword evidence="5" id="KW-1185">Reference proteome</keyword>
<organism evidence="4 5">
    <name type="scientific">Kitasatospora cathayae</name>
    <dbReference type="NCBI Taxonomy" id="3004092"/>
    <lineage>
        <taxon>Bacteria</taxon>
        <taxon>Bacillati</taxon>
        <taxon>Actinomycetota</taxon>
        <taxon>Actinomycetes</taxon>
        <taxon>Kitasatosporales</taxon>
        <taxon>Streptomycetaceae</taxon>
        <taxon>Kitasatospora</taxon>
    </lineage>
</organism>
<accession>A0ABY7PXB0</accession>
<name>A0ABY7PXB0_9ACTN</name>
<dbReference type="PANTHER" id="PTHR43877">
    <property type="entry name" value="AMINOALKYLPHOSPHONATE N-ACETYLTRANSFERASE-RELATED-RELATED"/>
    <property type="match status" value="1"/>
</dbReference>
<evidence type="ECO:0000259" key="3">
    <source>
        <dbReference type="PROSITE" id="PS51186"/>
    </source>
</evidence>
<keyword evidence="1" id="KW-0808">Transferase</keyword>
<protein>
    <submittedName>
        <fullName evidence="4">GNAT family N-acetyltransferase</fullName>
    </submittedName>
</protein>
<proteinExistence type="predicted"/>
<keyword evidence="2" id="KW-0012">Acyltransferase</keyword>
<dbReference type="Pfam" id="PF00583">
    <property type="entry name" value="Acetyltransf_1"/>
    <property type="match status" value="1"/>
</dbReference>
<dbReference type="CDD" id="cd04301">
    <property type="entry name" value="NAT_SF"/>
    <property type="match status" value="1"/>
</dbReference>
<dbReference type="Proteomes" id="UP001212821">
    <property type="component" value="Chromosome"/>
</dbReference>
<feature type="domain" description="N-acetyltransferase" evidence="3">
    <location>
        <begin position="5"/>
        <end position="165"/>
    </location>
</feature>
<evidence type="ECO:0000313" key="5">
    <source>
        <dbReference type="Proteomes" id="UP001212821"/>
    </source>
</evidence>
<dbReference type="EMBL" id="CP115450">
    <property type="protein sequence ID" value="WBP85073.1"/>
    <property type="molecule type" value="Genomic_DNA"/>
</dbReference>
<reference evidence="5" key="1">
    <citation type="submission" date="2022-12" db="EMBL/GenBank/DDBJ databases">
        <authorList>
            <person name="Mo P."/>
        </authorList>
    </citation>
    <scope>NUCLEOTIDE SEQUENCE [LARGE SCALE GENOMIC DNA]</scope>
    <source>
        <strain evidence="5">HUAS 3-15</strain>
    </source>
</reference>
<evidence type="ECO:0000256" key="1">
    <source>
        <dbReference type="ARBA" id="ARBA00022679"/>
    </source>
</evidence>
<dbReference type="SUPFAM" id="SSF55729">
    <property type="entry name" value="Acyl-CoA N-acyltransferases (Nat)"/>
    <property type="match status" value="1"/>
</dbReference>
<dbReference type="InterPro" id="IPR016181">
    <property type="entry name" value="Acyl_CoA_acyltransferase"/>
</dbReference>
<dbReference type="RefSeq" id="WP_270140765.1">
    <property type="nucleotide sequence ID" value="NZ_CP115450.1"/>
</dbReference>
<evidence type="ECO:0000256" key="2">
    <source>
        <dbReference type="ARBA" id="ARBA00023315"/>
    </source>
</evidence>